<keyword evidence="7" id="KW-0560">Oxidoreductase</keyword>
<dbReference type="PRINTS" id="PR00468">
    <property type="entry name" value="PLTLPOXGNASE"/>
</dbReference>
<name>A0AA86SMP9_9FABA</name>
<evidence type="ECO:0000256" key="5">
    <source>
        <dbReference type="ARBA" id="ARBA00022832"/>
    </source>
</evidence>
<keyword evidence="5" id="KW-0276">Fatty acid metabolism</keyword>
<dbReference type="SUPFAM" id="SSF49723">
    <property type="entry name" value="Lipase/lipooxygenase domain (PLAT/LH2 domain)"/>
    <property type="match status" value="1"/>
</dbReference>
<evidence type="ECO:0000256" key="2">
    <source>
        <dbReference type="ARBA" id="ARBA00022516"/>
    </source>
</evidence>
<keyword evidence="3" id="KW-0479">Metal-binding</keyword>
<dbReference type="PROSITE" id="PS51393">
    <property type="entry name" value="LIPOXYGENASE_3"/>
    <property type="match status" value="1"/>
</dbReference>
<evidence type="ECO:0000256" key="8">
    <source>
        <dbReference type="ARBA" id="ARBA00023098"/>
    </source>
</evidence>
<evidence type="ECO:0000259" key="12">
    <source>
        <dbReference type="PROSITE" id="PS51393"/>
    </source>
</evidence>
<dbReference type="Gene3D" id="4.10.375.10">
    <property type="entry name" value="Lipoxygenase-1, Domain 2"/>
    <property type="match status" value="1"/>
</dbReference>
<evidence type="ECO:0000256" key="6">
    <source>
        <dbReference type="ARBA" id="ARBA00022964"/>
    </source>
</evidence>
<dbReference type="PROSITE" id="PS50095">
    <property type="entry name" value="PLAT"/>
    <property type="match status" value="1"/>
</dbReference>
<organism evidence="13 14">
    <name type="scientific">Sphenostylis stenocarpa</name>
    <dbReference type="NCBI Taxonomy" id="92480"/>
    <lineage>
        <taxon>Eukaryota</taxon>
        <taxon>Viridiplantae</taxon>
        <taxon>Streptophyta</taxon>
        <taxon>Embryophyta</taxon>
        <taxon>Tracheophyta</taxon>
        <taxon>Spermatophyta</taxon>
        <taxon>Magnoliopsida</taxon>
        <taxon>eudicotyledons</taxon>
        <taxon>Gunneridae</taxon>
        <taxon>Pentapetalae</taxon>
        <taxon>rosids</taxon>
        <taxon>fabids</taxon>
        <taxon>Fabales</taxon>
        <taxon>Fabaceae</taxon>
        <taxon>Papilionoideae</taxon>
        <taxon>50 kb inversion clade</taxon>
        <taxon>NPAAA clade</taxon>
        <taxon>indigoferoid/millettioid clade</taxon>
        <taxon>Phaseoleae</taxon>
        <taxon>Sphenostylis</taxon>
    </lineage>
</organism>
<evidence type="ECO:0000256" key="3">
    <source>
        <dbReference type="ARBA" id="ARBA00022723"/>
    </source>
</evidence>
<feature type="domain" description="PLAT" evidence="11">
    <location>
        <begin position="27"/>
        <end position="166"/>
    </location>
</feature>
<proteinExistence type="inferred from homology"/>
<dbReference type="InterPro" id="IPR001024">
    <property type="entry name" value="PLAT/LH2_dom"/>
</dbReference>
<dbReference type="GO" id="GO:0031408">
    <property type="term" value="P:oxylipin biosynthetic process"/>
    <property type="evidence" value="ECO:0007669"/>
    <property type="project" value="UniProtKB-KW"/>
</dbReference>
<evidence type="ECO:0000259" key="11">
    <source>
        <dbReference type="PROSITE" id="PS50095"/>
    </source>
</evidence>
<reference evidence="13" key="1">
    <citation type="submission" date="2023-10" db="EMBL/GenBank/DDBJ databases">
        <authorList>
            <person name="Domelevo Entfellner J.-B."/>
        </authorList>
    </citation>
    <scope>NUCLEOTIDE SEQUENCE</scope>
</reference>
<dbReference type="InterPro" id="IPR036226">
    <property type="entry name" value="LipOase_C_sf"/>
</dbReference>
<dbReference type="InterPro" id="IPR000907">
    <property type="entry name" value="LipOase"/>
</dbReference>
<dbReference type="Gramene" id="rna-AYBTSS11_LOCUS14488">
    <property type="protein sequence ID" value="CAJ1950891.1"/>
    <property type="gene ID" value="gene-AYBTSS11_LOCUS14488"/>
</dbReference>
<keyword evidence="8" id="KW-0443">Lipid metabolism</keyword>
<feature type="domain" description="Lipoxygenase" evidence="12">
    <location>
        <begin position="170"/>
        <end position="546"/>
    </location>
</feature>
<comment type="caution">
    <text evidence="10">Lacks conserved residue(s) required for the propagation of feature annotation.</text>
</comment>
<dbReference type="AlphaFoldDB" id="A0AA86SMP9"/>
<keyword evidence="4" id="KW-0925">Oxylipin biosynthesis</keyword>
<evidence type="ECO:0000256" key="9">
    <source>
        <dbReference type="ARBA" id="ARBA00023160"/>
    </source>
</evidence>
<keyword evidence="6" id="KW-0223">Dioxygenase</keyword>
<dbReference type="GO" id="GO:0016702">
    <property type="term" value="F:oxidoreductase activity, acting on single donors with incorporation of molecular oxygen, incorporation of two atoms of oxygen"/>
    <property type="evidence" value="ECO:0007669"/>
    <property type="project" value="InterPro"/>
</dbReference>
<keyword evidence="14" id="KW-1185">Reference proteome</keyword>
<accession>A0AA86SMP9</accession>
<dbReference type="Gene3D" id="4.10.372.10">
    <property type="entry name" value="Lipoxygenase-1, Domain 3"/>
    <property type="match status" value="1"/>
</dbReference>
<dbReference type="Pfam" id="PF00305">
    <property type="entry name" value="Lipoxygenase"/>
    <property type="match status" value="2"/>
</dbReference>
<comment type="similarity">
    <text evidence="1">Belongs to the lipoxygenase family.</text>
</comment>
<dbReference type="SUPFAM" id="SSF48484">
    <property type="entry name" value="Lipoxigenase"/>
    <property type="match status" value="2"/>
</dbReference>
<evidence type="ECO:0000256" key="10">
    <source>
        <dbReference type="PROSITE-ProRule" id="PRU00152"/>
    </source>
</evidence>
<evidence type="ECO:0000313" key="14">
    <source>
        <dbReference type="Proteomes" id="UP001189624"/>
    </source>
</evidence>
<dbReference type="Gene3D" id="2.60.60.20">
    <property type="entry name" value="PLAT/LH2 domain"/>
    <property type="match status" value="1"/>
</dbReference>
<dbReference type="Gene3D" id="3.10.450.60">
    <property type="match status" value="1"/>
</dbReference>
<keyword evidence="2" id="KW-0444">Lipid biosynthesis</keyword>
<dbReference type="PANTHER" id="PTHR11771">
    <property type="entry name" value="LIPOXYGENASE"/>
    <property type="match status" value="1"/>
</dbReference>
<dbReference type="InterPro" id="IPR027433">
    <property type="entry name" value="Lipoxygenase_dom_3"/>
</dbReference>
<dbReference type="InterPro" id="IPR036392">
    <property type="entry name" value="PLAT/LH2_dom_sf"/>
</dbReference>
<keyword evidence="9" id="KW-0275">Fatty acid biosynthesis</keyword>
<dbReference type="Gene3D" id="1.20.245.10">
    <property type="entry name" value="Lipoxygenase-1, Domain 5"/>
    <property type="match status" value="1"/>
</dbReference>
<evidence type="ECO:0000256" key="1">
    <source>
        <dbReference type="ARBA" id="ARBA00009419"/>
    </source>
</evidence>
<evidence type="ECO:0008006" key="15">
    <source>
        <dbReference type="Google" id="ProtNLM"/>
    </source>
</evidence>
<dbReference type="EMBL" id="OY731401">
    <property type="protein sequence ID" value="CAJ1950891.1"/>
    <property type="molecule type" value="Genomic_DNA"/>
</dbReference>
<evidence type="ECO:0000256" key="4">
    <source>
        <dbReference type="ARBA" id="ARBA00022767"/>
    </source>
</evidence>
<evidence type="ECO:0000256" key="7">
    <source>
        <dbReference type="ARBA" id="ARBA00023002"/>
    </source>
</evidence>
<dbReference type="GO" id="GO:0006633">
    <property type="term" value="P:fatty acid biosynthetic process"/>
    <property type="evidence" value="ECO:0007669"/>
    <property type="project" value="UniProtKB-KW"/>
</dbReference>
<dbReference type="InterPro" id="IPR013819">
    <property type="entry name" value="LipOase_C"/>
</dbReference>
<dbReference type="InterPro" id="IPR001246">
    <property type="entry name" value="LipOase_plant"/>
</dbReference>
<evidence type="ECO:0000313" key="13">
    <source>
        <dbReference type="EMBL" id="CAJ1950891.1"/>
    </source>
</evidence>
<dbReference type="GO" id="GO:0046872">
    <property type="term" value="F:metal ion binding"/>
    <property type="evidence" value="ECO:0007669"/>
    <property type="project" value="UniProtKB-KW"/>
</dbReference>
<sequence length="546" mass="62079">MSSKVEEMKLVKGRVVLMRKSVIETITSVTGLVSSGVKLIESADEYDITKSVIFKLISRTKSSIIGGPGKVGNATRLQNNVSVLRNLGSIAEEYDIYFDWNDDEMGIPGAFYVTNQMKDEFFLVSMTLEYPAPTSDEEKNKSKIHFVCNSWVHNYKCYKTDRLFFDNIPHLPGNQTPETLRKYREEELKSLRGDGTGERQKWDRIYDYDVYNDLGFLDSDGPEDHPILGGTRYPYPRRVRTGRKLIHNNNNGGEYETQGEDYYVPRDEKFSPMKTSEFLQNGTKILAERVEPLLLSLYLKTTTNEFNGFEEVQKLYEGGVNLPLSINANGTPNVLKFPPPHVIKESKFGWLTDEEFAREMIAGVNPGVIRIFKFEDLGLPINNSNQTSTITEKHLELNMGGLKLDEYGGSQRGIGVIQRYEIIKKVITEVKFLEQACSCNRLFVLDYHEAFLPYLNKINNLPSAKAYATKTFLYLKDDGTLKPLAIVLSKPGVENKVVLPADKGVESTIWLLAKAHVIVNDSNYHQLISHWYIFLYRCTLSASNIC</sequence>
<gene>
    <name evidence="13" type="ORF">AYBTSS11_LOCUS14488</name>
</gene>
<dbReference type="SMART" id="SM00308">
    <property type="entry name" value="LH2"/>
    <property type="match status" value="1"/>
</dbReference>
<dbReference type="Proteomes" id="UP001189624">
    <property type="component" value="Chromosome 4"/>
</dbReference>
<dbReference type="Pfam" id="PF01477">
    <property type="entry name" value="PLAT"/>
    <property type="match status" value="1"/>
</dbReference>
<protein>
    <recommendedName>
        <fullName evidence="15">Lipoxygenase</fullName>
    </recommendedName>
</protein>
<dbReference type="GO" id="GO:0034440">
    <property type="term" value="P:lipid oxidation"/>
    <property type="evidence" value="ECO:0007669"/>
    <property type="project" value="InterPro"/>
</dbReference>